<evidence type="ECO:0000259" key="5">
    <source>
        <dbReference type="SMART" id="SM00702"/>
    </source>
</evidence>
<dbReference type="InterPro" id="IPR044862">
    <property type="entry name" value="Pro_4_hyd_alph_FE2OG_OXY"/>
</dbReference>
<keyword evidence="7" id="KW-1185">Reference proteome</keyword>
<dbReference type="EMBL" id="BMKK01000009">
    <property type="protein sequence ID" value="GGD71486.1"/>
    <property type="molecule type" value="Genomic_DNA"/>
</dbReference>
<evidence type="ECO:0000256" key="4">
    <source>
        <dbReference type="ARBA" id="ARBA00023002"/>
    </source>
</evidence>
<evidence type="ECO:0000256" key="1">
    <source>
        <dbReference type="ARBA" id="ARBA00001961"/>
    </source>
</evidence>
<proteinExistence type="predicted"/>
<dbReference type="GO" id="GO:0071456">
    <property type="term" value="P:cellular response to hypoxia"/>
    <property type="evidence" value="ECO:0007669"/>
    <property type="project" value="TreeGrafter"/>
</dbReference>
<dbReference type="PANTHER" id="PTHR12907">
    <property type="entry name" value="EGL NINE HOMOLOG-RELATED"/>
    <property type="match status" value="1"/>
</dbReference>
<evidence type="ECO:0000256" key="3">
    <source>
        <dbReference type="ARBA" id="ARBA00022964"/>
    </source>
</evidence>
<reference evidence="6" key="2">
    <citation type="submission" date="2020-09" db="EMBL/GenBank/DDBJ databases">
        <authorList>
            <person name="Sun Q."/>
            <person name="Zhou Y."/>
        </authorList>
    </citation>
    <scope>NUCLEOTIDE SEQUENCE</scope>
    <source>
        <strain evidence="6">CGMCC 1.15958</strain>
    </source>
</reference>
<keyword evidence="4" id="KW-0560">Oxidoreductase</keyword>
<dbReference type="Proteomes" id="UP000609064">
    <property type="component" value="Unassembled WGS sequence"/>
</dbReference>
<keyword evidence="2" id="KW-0847">Vitamin C</keyword>
<dbReference type="SMART" id="SM00702">
    <property type="entry name" value="P4Hc"/>
    <property type="match status" value="1"/>
</dbReference>
<comment type="caution">
    <text evidence="6">The sequence shown here is derived from an EMBL/GenBank/DDBJ whole genome shotgun (WGS) entry which is preliminary data.</text>
</comment>
<reference evidence="6" key="1">
    <citation type="journal article" date="2014" name="Int. J. Syst. Evol. Microbiol.">
        <title>Complete genome sequence of Corynebacterium casei LMG S-19264T (=DSM 44701T), isolated from a smear-ripened cheese.</title>
        <authorList>
            <consortium name="US DOE Joint Genome Institute (JGI-PGF)"/>
            <person name="Walter F."/>
            <person name="Albersmeier A."/>
            <person name="Kalinowski J."/>
            <person name="Ruckert C."/>
        </authorList>
    </citation>
    <scope>NUCLEOTIDE SEQUENCE</scope>
    <source>
        <strain evidence="6">CGMCC 1.15958</strain>
    </source>
</reference>
<dbReference type="InterPro" id="IPR006620">
    <property type="entry name" value="Pro_4_hyd_alph"/>
</dbReference>
<dbReference type="Gene3D" id="2.60.120.620">
    <property type="entry name" value="q2cbj1_9rhob like domain"/>
    <property type="match status" value="1"/>
</dbReference>
<protein>
    <submittedName>
        <fullName evidence="6">SM-20</fullName>
    </submittedName>
</protein>
<dbReference type="RefSeq" id="WP_188768656.1">
    <property type="nucleotide sequence ID" value="NZ_BMKK01000009.1"/>
</dbReference>
<dbReference type="Pfam" id="PF13640">
    <property type="entry name" value="2OG-FeII_Oxy_3"/>
    <property type="match status" value="1"/>
</dbReference>
<evidence type="ECO:0000313" key="7">
    <source>
        <dbReference type="Proteomes" id="UP000609064"/>
    </source>
</evidence>
<sequence>MPTQEQQFEQLIEGIVAKGYAICDDFLEPDEVKNLLETFAQRYQAGKFKEASIGKQSEVHKAALVRGDEILWLETNSTDAAERMLLDKNQAFVDYLNQTCYLGIVDTEIHFAKYDVGKFYRRHRDTFQAQKGRILSVIYYLNLNWIPENGGNLIIYTQENGVEKSTVIAPLAGRLVCFESEKLDHEVSEAFTERFSVTGWLLNRG</sequence>
<comment type="cofactor">
    <cofactor evidence="1">
        <name>L-ascorbate</name>
        <dbReference type="ChEBI" id="CHEBI:38290"/>
    </cofactor>
</comment>
<organism evidence="6 7">
    <name type="scientific">Emticicia aquatilis</name>
    <dbReference type="NCBI Taxonomy" id="1537369"/>
    <lineage>
        <taxon>Bacteria</taxon>
        <taxon>Pseudomonadati</taxon>
        <taxon>Bacteroidota</taxon>
        <taxon>Cytophagia</taxon>
        <taxon>Cytophagales</taxon>
        <taxon>Leadbetterellaceae</taxon>
        <taxon>Emticicia</taxon>
    </lineage>
</organism>
<name>A0A916Z1H5_9BACT</name>
<evidence type="ECO:0000313" key="6">
    <source>
        <dbReference type="EMBL" id="GGD71486.1"/>
    </source>
</evidence>
<evidence type="ECO:0000256" key="2">
    <source>
        <dbReference type="ARBA" id="ARBA00022896"/>
    </source>
</evidence>
<dbReference type="InterPro" id="IPR051559">
    <property type="entry name" value="HIF_prolyl_hydroxylases"/>
</dbReference>
<keyword evidence="3" id="KW-0223">Dioxygenase</keyword>
<accession>A0A916Z1H5</accession>
<dbReference type="GO" id="GO:0031543">
    <property type="term" value="F:peptidyl-proline dioxygenase activity"/>
    <property type="evidence" value="ECO:0007669"/>
    <property type="project" value="TreeGrafter"/>
</dbReference>
<dbReference type="AlphaFoldDB" id="A0A916Z1H5"/>
<feature type="domain" description="Prolyl 4-hydroxylase alpha subunit" evidence="5">
    <location>
        <begin position="18"/>
        <end position="202"/>
    </location>
</feature>
<gene>
    <name evidence="6" type="ORF">GCM10011514_39490</name>
</gene>
<dbReference type="PANTHER" id="PTHR12907:SF26">
    <property type="entry name" value="HIF PROLYL HYDROXYLASE, ISOFORM C"/>
    <property type="match status" value="1"/>
</dbReference>
<dbReference type="GO" id="GO:0031418">
    <property type="term" value="F:L-ascorbic acid binding"/>
    <property type="evidence" value="ECO:0007669"/>
    <property type="project" value="UniProtKB-KW"/>
</dbReference>
<dbReference type="GO" id="GO:0008198">
    <property type="term" value="F:ferrous iron binding"/>
    <property type="evidence" value="ECO:0007669"/>
    <property type="project" value="TreeGrafter"/>
</dbReference>